<sequence length="233" mass="26540">MINMRLKFIKGPETKYISHLDLMRTFQRALRRAHVPIHYTEGFNPHPSLSFASALGIGVTSIGEYLDIVLDEDMSEKDLMGKLNESLPQGLKIVDAVVLRDRAKSAMALVTDARYSIELIFKDLIDAEKMIADFMVQNSIVVPKEQPKKNFETTDVDIRPMIRVINVLHQENLNVTLDCIVACGSKANLKPHLLLEALRKFMGDIFEIKEIRRVELYANIDHELVPLSLVDRK</sequence>
<dbReference type="STRING" id="1122184.SAMN02745176_02079"/>
<dbReference type="Proteomes" id="UP000184442">
    <property type="component" value="Unassembled WGS sequence"/>
</dbReference>
<gene>
    <name evidence="2" type="ORF">SAMN02745176_02079</name>
</gene>
<feature type="domain" description="DUF2344" evidence="1">
    <location>
        <begin position="4"/>
        <end position="191"/>
    </location>
</feature>
<dbReference type="EMBL" id="FQZS01000013">
    <property type="protein sequence ID" value="SHJ00852.1"/>
    <property type="molecule type" value="Genomic_DNA"/>
</dbReference>
<reference evidence="2 3" key="1">
    <citation type="submission" date="2016-11" db="EMBL/GenBank/DDBJ databases">
        <authorList>
            <person name="Jaros S."/>
            <person name="Januszkiewicz K."/>
            <person name="Wedrychowicz H."/>
        </authorList>
    </citation>
    <scope>NUCLEOTIDE SEQUENCE [LARGE SCALE GENOMIC DNA]</scope>
    <source>
        <strain evidence="2 3">DSM 19022</strain>
    </source>
</reference>
<name>A0A1M6FT37_9FIRM</name>
<evidence type="ECO:0000313" key="3">
    <source>
        <dbReference type="Proteomes" id="UP000184442"/>
    </source>
</evidence>
<dbReference type="InterPro" id="IPR018768">
    <property type="entry name" value="DUF2344"/>
</dbReference>
<protein>
    <submittedName>
        <fullName evidence="2">Radical SAM-linked protein</fullName>
    </submittedName>
</protein>
<evidence type="ECO:0000313" key="2">
    <source>
        <dbReference type="EMBL" id="SHJ00852.1"/>
    </source>
</evidence>
<keyword evidence="3" id="KW-1185">Reference proteome</keyword>
<dbReference type="RefSeq" id="WP_073026137.1">
    <property type="nucleotide sequence ID" value="NZ_FQZS01000013.1"/>
</dbReference>
<dbReference type="OrthoDB" id="9780488at2"/>
<evidence type="ECO:0000259" key="1">
    <source>
        <dbReference type="Pfam" id="PF10105"/>
    </source>
</evidence>
<proteinExistence type="predicted"/>
<dbReference type="Pfam" id="PF10105">
    <property type="entry name" value="DUF2344"/>
    <property type="match status" value="1"/>
</dbReference>
<organism evidence="2 3">
    <name type="scientific">Lutispora thermophila DSM 19022</name>
    <dbReference type="NCBI Taxonomy" id="1122184"/>
    <lineage>
        <taxon>Bacteria</taxon>
        <taxon>Bacillati</taxon>
        <taxon>Bacillota</taxon>
        <taxon>Clostridia</taxon>
        <taxon>Lutisporales</taxon>
        <taxon>Lutisporaceae</taxon>
        <taxon>Lutispora</taxon>
    </lineage>
</organism>
<dbReference type="AlphaFoldDB" id="A0A1M6FT37"/>
<accession>A0A1M6FT37</accession>
<dbReference type="NCBIfam" id="TIGR03936">
    <property type="entry name" value="sam_1_link_chp"/>
    <property type="match status" value="1"/>
</dbReference>